<dbReference type="Gene3D" id="1.10.10.10">
    <property type="entry name" value="Winged helix-like DNA-binding domain superfamily/Winged helix DNA-binding domain"/>
    <property type="match status" value="1"/>
</dbReference>
<dbReference type="InterPro" id="IPR036390">
    <property type="entry name" value="WH_DNA-bd_sf"/>
</dbReference>
<sequence>MTAAATRQPKPEARSRETILRLLKLRGAQDAASLAGELAVTAMAVRQHLYALRDEGLVIYEEEARPVGRPAKLWRLTPAAERYFPDAHAELSAGLLAAMGKAFGDKGLAKLLKARGKQVTADYRKRVDREAPLAERVAALATIRESEGYMAGVEALGDAQGGGWLLVENHCPICVAARACSGLCQVELEVFRKVLGKDAEVERVDHILAGARRCAYRITAKG</sequence>
<dbReference type="AlphaFoldDB" id="A0A1Y6BW96"/>
<dbReference type="Proteomes" id="UP000192917">
    <property type="component" value="Unassembled WGS sequence"/>
</dbReference>
<keyword evidence="2" id="KW-1185">Reference proteome</keyword>
<dbReference type="SUPFAM" id="SSF46785">
    <property type="entry name" value="Winged helix' DNA-binding domain"/>
    <property type="match status" value="1"/>
</dbReference>
<dbReference type="RefSeq" id="WP_085123388.1">
    <property type="nucleotide sequence ID" value="NZ_FWZX01000011.1"/>
</dbReference>
<dbReference type="STRING" id="560819.SAMN05428998_1113"/>
<accession>A0A1Y6BW96</accession>
<dbReference type="InterPro" id="IPR036388">
    <property type="entry name" value="WH-like_DNA-bd_sf"/>
</dbReference>
<evidence type="ECO:0000313" key="2">
    <source>
        <dbReference type="Proteomes" id="UP000192917"/>
    </source>
</evidence>
<name>A0A1Y6BW96_9PROT</name>
<dbReference type="EMBL" id="FWZX01000011">
    <property type="protein sequence ID" value="SMF32016.1"/>
    <property type="molecule type" value="Genomic_DNA"/>
</dbReference>
<evidence type="ECO:0000313" key="1">
    <source>
        <dbReference type="EMBL" id="SMF32016.1"/>
    </source>
</evidence>
<organism evidence="1 2">
    <name type="scientific">Tistlia consotensis USBA 355</name>
    <dbReference type="NCBI Taxonomy" id="560819"/>
    <lineage>
        <taxon>Bacteria</taxon>
        <taxon>Pseudomonadati</taxon>
        <taxon>Pseudomonadota</taxon>
        <taxon>Alphaproteobacteria</taxon>
        <taxon>Rhodospirillales</taxon>
        <taxon>Rhodovibrionaceae</taxon>
        <taxon>Tistlia</taxon>
    </lineage>
</organism>
<proteinExistence type="predicted"/>
<reference evidence="1 2" key="1">
    <citation type="submission" date="2017-04" db="EMBL/GenBank/DDBJ databases">
        <authorList>
            <person name="Afonso C.L."/>
            <person name="Miller P.J."/>
            <person name="Scott M.A."/>
            <person name="Spackman E."/>
            <person name="Goraichik I."/>
            <person name="Dimitrov K.M."/>
            <person name="Suarez D.L."/>
            <person name="Swayne D.E."/>
        </authorList>
    </citation>
    <scope>NUCLEOTIDE SEQUENCE [LARGE SCALE GENOMIC DNA]</scope>
    <source>
        <strain evidence="1 2">USBA 355</strain>
    </source>
</reference>
<protein>
    <submittedName>
        <fullName evidence="1">Predicted transcriptional regulator, ArsR family</fullName>
    </submittedName>
</protein>
<gene>
    <name evidence="1" type="ORF">SAMN05428998_1113</name>
</gene>